<evidence type="ECO:0000256" key="7">
    <source>
        <dbReference type="ARBA" id="ARBA00022723"/>
    </source>
</evidence>
<dbReference type="CDD" id="cd11056">
    <property type="entry name" value="CYP6-like"/>
    <property type="match status" value="1"/>
</dbReference>
<dbReference type="PANTHER" id="PTHR24292:SF100">
    <property type="entry name" value="CYTOCHROME P450 6A16, ISOFORM B-RELATED"/>
    <property type="match status" value="1"/>
</dbReference>
<feature type="transmembrane region" description="Helical" evidence="16">
    <location>
        <begin position="6"/>
        <end position="22"/>
    </location>
</feature>
<proteinExistence type="inferred from homology"/>
<evidence type="ECO:0000256" key="9">
    <source>
        <dbReference type="ARBA" id="ARBA00022848"/>
    </source>
</evidence>
<protein>
    <recommendedName>
        <fullName evidence="19">Cytochrome P450</fullName>
    </recommendedName>
</protein>
<name>A0AAN7P1B6_9COLE</name>
<evidence type="ECO:0000256" key="14">
    <source>
        <dbReference type="PIRSR" id="PIRSR602403-1"/>
    </source>
</evidence>
<keyword evidence="9" id="KW-0492">Microsome</keyword>
<dbReference type="GO" id="GO:0005789">
    <property type="term" value="C:endoplasmic reticulum membrane"/>
    <property type="evidence" value="ECO:0007669"/>
    <property type="project" value="UniProtKB-SubCell"/>
</dbReference>
<comment type="similarity">
    <text evidence="5 15">Belongs to the cytochrome P450 family.</text>
</comment>
<evidence type="ECO:0000313" key="17">
    <source>
        <dbReference type="EMBL" id="KAK4873038.1"/>
    </source>
</evidence>
<organism evidence="17 18">
    <name type="scientific">Aquatica leii</name>
    <dbReference type="NCBI Taxonomy" id="1421715"/>
    <lineage>
        <taxon>Eukaryota</taxon>
        <taxon>Metazoa</taxon>
        <taxon>Ecdysozoa</taxon>
        <taxon>Arthropoda</taxon>
        <taxon>Hexapoda</taxon>
        <taxon>Insecta</taxon>
        <taxon>Pterygota</taxon>
        <taxon>Neoptera</taxon>
        <taxon>Endopterygota</taxon>
        <taxon>Coleoptera</taxon>
        <taxon>Polyphaga</taxon>
        <taxon>Elateriformia</taxon>
        <taxon>Elateroidea</taxon>
        <taxon>Lampyridae</taxon>
        <taxon>Luciolinae</taxon>
        <taxon>Aquatica</taxon>
    </lineage>
</organism>
<dbReference type="PRINTS" id="PR00385">
    <property type="entry name" value="P450"/>
</dbReference>
<keyword evidence="12 15" id="KW-0503">Monooxygenase</keyword>
<dbReference type="InterPro" id="IPR017972">
    <property type="entry name" value="Cyt_P450_CS"/>
</dbReference>
<comment type="subcellular location">
    <subcellularLocation>
        <location evidence="4">Endoplasmic reticulum membrane</location>
        <topology evidence="4">Peripheral membrane protein</topology>
    </subcellularLocation>
    <subcellularLocation>
        <location evidence="3">Microsome membrane</location>
        <topology evidence="3">Peripheral membrane protein</topology>
    </subcellularLocation>
</comment>
<dbReference type="Gene3D" id="1.10.630.10">
    <property type="entry name" value="Cytochrome P450"/>
    <property type="match status" value="1"/>
</dbReference>
<evidence type="ECO:0000256" key="10">
    <source>
        <dbReference type="ARBA" id="ARBA00023002"/>
    </source>
</evidence>
<dbReference type="GO" id="GO:0020037">
    <property type="term" value="F:heme binding"/>
    <property type="evidence" value="ECO:0007669"/>
    <property type="project" value="InterPro"/>
</dbReference>
<dbReference type="FunFam" id="1.10.630.10:FF:000042">
    <property type="entry name" value="Cytochrome P450"/>
    <property type="match status" value="1"/>
</dbReference>
<keyword evidence="18" id="KW-1185">Reference proteome</keyword>
<keyword evidence="16" id="KW-1133">Transmembrane helix</keyword>
<dbReference type="Proteomes" id="UP001353858">
    <property type="component" value="Unassembled WGS sequence"/>
</dbReference>
<dbReference type="PANTHER" id="PTHR24292">
    <property type="entry name" value="CYTOCHROME P450"/>
    <property type="match status" value="1"/>
</dbReference>
<keyword evidence="8" id="KW-0256">Endoplasmic reticulum</keyword>
<evidence type="ECO:0000256" key="12">
    <source>
        <dbReference type="ARBA" id="ARBA00023033"/>
    </source>
</evidence>
<keyword evidence="6 14" id="KW-0349">Heme</keyword>
<accession>A0AAN7P1B6</accession>
<dbReference type="InterPro" id="IPR036396">
    <property type="entry name" value="Cyt_P450_sf"/>
</dbReference>
<keyword evidence="11 14" id="KW-0408">Iron</keyword>
<evidence type="ECO:0000256" key="13">
    <source>
        <dbReference type="ARBA" id="ARBA00023136"/>
    </source>
</evidence>
<keyword evidence="10 15" id="KW-0560">Oxidoreductase</keyword>
<evidence type="ECO:0000256" key="6">
    <source>
        <dbReference type="ARBA" id="ARBA00022617"/>
    </source>
</evidence>
<evidence type="ECO:0000256" key="1">
    <source>
        <dbReference type="ARBA" id="ARBA00001971"/>
    </source>
</evidence>
<keyword evidence="13 16" id="KW-0472">Membrane</keyword>
<dbReference type="PRINTS" id="PR00465">
    <property type="entry name" value="EP450IV"/>
</dbReference>
<dbReference type="GO" id="GO:0005506">
    <property type="term" value="F:iron ion binding"/>
    <property type="evidence" value="ECO:0007669"/>
    <property type="project" value="InterPro"/>
</dbReference>
<comment type="cofactor">
    <cofactor evidence="1 14">
        <name>heme</name>
        <dbReference type="ChEBI" id="CHEBI:30413"/>
    </cofactor>
</comment>
<evidence type="ECO:0008006" key="19">
    <source>
        <dbReference type="Google" id="ProtNLM"/>
    </source>
</evidence>
<dbReference type="Pfam" id="PF00067">
    <property type="entry name" value="p450"/>
    <property type="match status" value="1"/>
</dbReference>
<gene>
    <name evidence="17" type="ORF">RN001_015067</name>
</gene>
<dbReference type="AlphaFoldDB" id="A0AAN7P1B6"/>
<evidence type="ECO:0000256" key="15">
    <source>
        <dbReference type="RuleBase" id="RU000461"/>
    </source>
</evidence>
<evidence type="ECO:0000256" key="16">
    <source>
        <dbReference type="SAM" id="Phobius"/>
    </source>
</evidence>
<feature type="binding site" description="axial binding residue" evidence="14">
    <location>
        <position position="456"/>
    </location>
    <ligand>
        <name>heme</name>
        <dbReference type="ChEBI" id="CHEBI:30413"/>
    </ligand>
    <ligandPart>
        <name>Fe</name>
        <dbReference type="ChEBI" id="CHEBI:18248"/>
    </ligandPart>
</feature>
<keyword evidence="7 14" id="KW-0479">Metal-binding</keyword>
<reference evidence="18" key="1">
    <citation type="submission" date="2023-01" db="EMBL/GenBank/DDBJ databases">
        <title>Key to firefly adult light organ development and bioluminescence: homeobox transcription factors regulate luciferase expression and transportation to peroxisome.</title>
        <authorList>
            <person name="Fu X."/>
        </authorList>
    </citation>
    <scope>NUCLEOTIDE SEQUENCE [LARGE SCALE GENOMIC DNA]</scope>
</reference>
<comment type="caution">
    <text evidence="17">The sequence shown here is derived from an EMBL/GenBank/DDBJ whole genome shotgun (WGS) entry which is preliminary data.</text>
</comment>
<comment type="function">
    <text evidence="2">May be involved in the metabolism of insect hormones and in the breakdown of synthetic insecticides.</text>
</comment>
<dbReference type="InterPro" id="IPR001128">
    <property type="entry name" value="Cyt_P450"/>
</dbReference>
<dbReference type="GO" id="GO:0004497">
    <property type="term" value="F:monooxygenase activity"/>
    <property type="evidence" value="ECO:0007669"/>
    <property type="project" value="UniProtKB-KW"/>
</dbReference>
<evidence type="ECO:0000256" key="4">
    <source>
        <dbReference type="ARBA" id="ARBA00004406"/>
    </source>
</evidence>
<sequence>MSFFSVLFATVLISVVSVWIYFKWKLNYWKRRGVHSLPTVVPLGNAFNMITQKESMGEHIMHFYNEFKKKGVPYGGYYFFNRPIFIPVDLELCKRIMITDFEYFQNHSMYLEKNNPLSGNIYALRSQEWKTMRNKLSPAFTVSKNKMMFPTITKSIDNLLDIIDELVQKNELFDMYDYVANMGLDVILSCAFGLDANVLKNPNSDLRKHAMGYFYPSFRDSTMHLLGFLYPWILDFLHLSIVRQEITDFFFNLTKNTVEYREKNRIIRPDFMHLLLQIKNNAKISEDNIGSFEKFGTNDALTMEELTAQSIIFMVGGYETSSATSTYLLYEFAHNEELQEKARQEVLKALSDSNEELTYDLVKQLPYLQMCVDETLRKYPIGPVIMRDCNKDYKVPNSNVVIKKGTYVFISALGIQRDAEYYPDPDKFDPERFSEENLKKRSSTAYMPFGLGPRICIAYTFGTMQVKITVAKFLARYKFKLNPKTEYPLKISPHSFPILPRNNVWLDLQKL</sequence>
<evidence type="ECO:0000256" key="3">
    <source>
        <dbReference type="ARBA" id="ARBA00004174"/>
    </source>
</evidence>
<evidence type="ECO:0000256" key="2">
    <source>
        <dbReference type="ARBA" id="ARBA00003690"/>
    </source>
</evidence>
<dbReference type="SUPFAM" id="SSF48264">
    <property type="entry name" value="Cytochrome P450"/>
    <property type="match status" value="1"/>
</dbReference>
<dbReference type="PROSITE" id="PS00086">
    <property type="entry name" value="CYTOCHROME_P450"/>
    <property type="match status" value="1"/>
</dbReference>
<evidence type="ECO:0000256" key="5">
    <source>
        <dbReference type="ARBA" id="ARBA00010617"/>
    </source>
</evidence>
<evidence type="ECO:0000313" key="18">
    <source>
        <dbReference type="Proteomes" id="UP001353858"/>
    </source>
</evidence>
<evidence type="ECO:0000256" key="11">
    <source>
        <dbReference type="ARBA" id="ARBA00023004"/>
    </source>
</evidence>
<dbReference type="InterPro" id="IPR050476">
    <property type="entry name" value="Insect_CytP450_Detox"/>
</dbReference>
<dbReference type="GO" id="GO:0016705">
    <property type="term" value="F:oxidoreductase activity, acting on paired donors, with incorporation or reduction of molecular oxygen"/>
    <property type="evidence" value="ECO:0007669"/>
    <property type="project" value="InterPro"/>
</dbReference>
<keyword evidence="16" id="KW-0812">Transmembrane</keyword>
<dbReference type="InterPro" id="IPR002403">
    <property type="entry name" value="Cyt_P450_E_grp-IV"/>
</dbReference>
<dbReference type="EMBL" id="JARPUR010000007">
    <property type="protein sequence ID" value="KAK4873038.1"/>
    <property type="molecule type" value="Genomic_DNA"/>
</dbReference>
<evidence type="ECO:0000256" key="8">
    <source>
        <dbReference type="ARBA" id="ARBA00022824"/>
    </source>
</evidence>